<dbReference type="AlphaFoldDB" id="A0AA46YLY1"/>
<dbReference type="InterPro" id="IPR009061">
    <property type="entry name" value="DNA-bd_dom_put_sf"/>
</dbReference>
<keyword evidence="3" id="KW-1185">Reference proteome</keyword>
<dbReference type="InterPro" id="IPR041657">
    <property type="entry name" value="HTH_17"/>
</dbReference>
<evidence type="ECO:0000259" key="1">
    <source>
        <dbReference type="Pfam" id="PF12728"/>
    </source>
</evidence>
<sequence>MSASATKQRALDTAAAAEYIGVARATLKKWRATGDVRVPYIRAGSKILYLVEDLDAFLHAHRVA</sequence>
<name>A0AA46YLY1_9ACTN</name>
<proteinExistence type="predicted"/>
<dbReference type="Pfam" id="PF12728">
    <property type="entry name" value="HTH_17"/>
    <property type="match status" value="1"/>
</dbReference>
<evidence type="ECO:0000313" key="3">
    <source>
        <dbReference type="Proteomes" id="UP001164390"/>
    </source>
</evidence>
<accession>A0AA46YLY1</accession>
<gene>
    <name evidence="2" type="ORF">L0C25_03095</name>
</gene>
<dbReference type="RefSeq" id="WP_271634922.1">
    <property type="nucleotide sequence ID" value="NZ_CP094970.1"/>
</dbReference>
<dbReference type="KEGG" id="sgrg:L0C25_03095"/>
<evidence type="ECO:0000313" key="2">
    <source>
        <dbReference type="EMBL" id="UYM06074.1"/>
    </source>
</evidence>
<dbReference type="EMBL" id="CP094970">
    <property type="protein sequence ID" value="UYM06074.1"/>
    <property type="molecule type" value="Genomic_DNA"/>
</dbReference>
<dbReference type="Proteomes" id="UP001164390">
    <property type="component" value="Chromosome"/>
</dbReference>
<organism evidence="2 3">
    <name type="scientific">Solicola gregarius</name>
    <dbReference type="NCBI Taxonomy" id="2908642"/>
    <lineage>
        <taxon>Bacteria</taxon>
        <taxon>Bacillati</taxon>
        <taxon>Actinomycetota</taxon>
        <taxon>Actinomycetes</taxon>
        <taxon>Propionibacteriales</taxon>
        <taxon>Nocardioidaceae</taxon>
        <taxon>Solicola</taxon>
    </lineage>
</organism>
<feature type="domain" description="Helix-turn-helix" evidence="1">
    <location>
        <begin position="11"/>
        <end position="61"/>
    </location>
</feature>
<protein>
    <submittedName>
        <fullName evidence="2">Helix-turn-helix domain-containing protein</fullName>
    </submittedName>
</protein>
<reference evidence="2" key="1">
    <citation type="submission" date="2022-01" db="EMBL/GenBank/DDBJ databases">
        <title>Nocardioidaceae gen. sp. A5X3R13.</title>
        <authorList>
            <person name="Lopez Marin M.A."/>
            <person name="Uhlik O."/>
        </authorList>
    </citation>
    <scope>NUCLEOTIDE SEQUENCE</scope>
    <source>
        <strain evidence="2">A5X3R13</strain>
    </source>
</reference>
<dbReference type="SUPFAM" id="SSF46955">
    <property type="entry name" value="Putative DNA-binding domain"/>
    <property type="match status" value="1"/>
</dbReference>